<dbReference type="InterPro" id="IPR023048">
    <property type="entry name" value="NADH:quinone_OxRdtase_FMN_depd"/>
</dbReference>
<dbReference type="GO" id="GO:0016655">
    <property type="term" value="F:oxidoreductase activity, acting on NAD(P)H, quinone or similar compound as acceptor"/>
    <property type="evidence" value="ECO:0007669"/>
    <property type="project" value="InterPro"/>
</dbReference>
<dbReference type="RefSeq" id="WP_179492110.1">
    <property type="nucleotide sequence ID" value="NZ_JACCCW010000002.1"/>
</dbReference>
<dbReference type="Gene3D" id="3.40.50.360">
    <property type="match status" value="1"/>
</dbReference>
<sequence>MSTLLAIEVSPRFSSSVSRKLTATFVEEWKAAHPDGSIIMRDLMKTNLPWIDLSWIGGAFTPPETHSPEMQQAIKISDDLTAELKDADDIVIGTPMYNFSIPANLKSYIDHIVRVGVTVSTTYEGMLKGRKLTIILATGGDFAPGAPYESANAASSYLKQVFGFIGITDVKVVLAGKTLGIERGQTTFEELAKPIEPELIEAARA</sequence>
<reference evidence="8 9" key="1">
    <citation type="submission" date="2020-07" db="EMBL/GenBank/DDBJ databases">
        <title>Genomic Encyclopedia of Type Strains, Phase IV (KMG-V): Genome sequencing to study the core and pangenomes of soil and plant-associated prokaryotes.</title>
        <authorList>
            <person name="Whitman W."/>
        </authorList>
    </citation>
    <scope>NUCLEOTIDE SEQUENCE [LARGE SCALE GENOMIC DNA]</scope>
    <source>
        <strain evidence="8 9">X4EP2</strain>
    </source>
</reference>
<feature type="binding site" evidence="6">
    <location>
        <begin position="16"/>
        <end position="18"/>
    </location>
    <ligand>
        <name>FMN</name>
        <dbReference type="ChEBI" id="CHEBI:58210"/>
    </ligand>
</feature>
<accession>A0A7Y9PIM5</accession>
<dbReference type="GO" id="GO:0009055">
    <property type="term" value="F:electron transfer activity"/>
    <property type="evidence" value="ECO:0007669"/>
    <property type="project" value="UniProtKB-UniRule"/>
</dbReference>
<feature type="binding site" evidence="6">
    <location>
        <position position="10"/>
    </location>
    <ligand>
        <name>FMN</name>
        <dbReference type="ChEBI" id="CHEBI:58210"/>
    </ligand>
</feature>
<comment type="catalytic activity">
    <reaction evidence="5">
        <text>N,N-dimethyl-1,4-phenylenediamine + anthranilate + 2 NAD(+) = 2-(4-dimethylaminophenyl)diazenylbenzoate + 2 NADH + 2 H(+)</text>
        <dbReference type="Rhea" id="RHEA:55872"/>
        <dbReference type="ChEBI" id="CHEBI:15378"/>
        <dbReference type="ChEBI" id="CHEBI:15783"/>
        <dbReference type="ChEBI" id="CHEBI:16567"/>
        <dbReference type="ChEBI" id="CHEBI:57540"/>
        <dbReference type="ChEBI" id="CHEBI:57945"/>
        <dbReference type="ChEBI" id="CHEBI:71579"/>
        <dbReference type="EC" id="1.7.1.17"/>
    </reaction>
    <physiologicalReaction direction="right-to-left" evidence="5">
        <dbReference type="Rhea" id="RHEA:55874"/>
    </physiologicalReaction>
</comment>
<organism evidence="8 9">
    <name type="scientific">Granulicella arctica</name>
    <dbReference type="NCBI Taxonomy" id="940613"/>
    <lineage>
        <taxon>Bacteria</taxon>
        <taxon>Pseudomonadati</taxon>
        <taxon>Acidobacteriota</taxon>
        <taxon>Terriglobia</taxon>
        <taxon>Terriglobales</taxon>
        <taxon>Acidobacteriaceae</taxon>
        <taxon>Granulicella</taxon>
    </lineage>
</organism>
<dbReference type="GO" id="GO:0016652">
    <property type="term" value="F:oxidoreductase activity, acting on NAD(P)H as acceptor"/>
    <property type="evidence" value="ECO:0007669"/>
    <property type="project" value="UniProtKB-UniRule"/>
</dbReference>
<evidence type="ECO:0000259" key="7">
    <source>
        <dbReference type="Pfam" id="PF02525"/>
    </source>
</evidence>
<dbReference type="HAMAP" id="MF_01216">
    <property type="entry name" value="Azoreductase_type1"/>
    <property type="match status" value="1"/>
</dbReference>
<comment type="similarity">
    <text evidence="6">Belongs to the azoreductase type 1 family.</text>
</comment>
<feature type="binding site" evidence="6">
    <location>
        <begin position="96"/>
        <end position="99"/>
    </location>
    <ligand>
        <name>FMN</name>
        <dbReference type="ChEBI" id="CHEBI:58210"/>
    </ligand>
</feature>
<feature type="domain" description="Flavodoxin-like fold" evidence="7">
    <location>
        <begin position="3"/>
        <end position="192"/>
    </location>
</feature>
<evidence type="ECO:0000256" key="5">
    <source>
        <dbReference type="ARBA" id="ARBA00048542"/>
    </source>
</evidence>
<keyword evidence="2 6" id="KW-0288">FMN</keyword>
<dbReference type="InterPro" id="IPR050104">
    <property type="entry name" value="FMN-dep_NADH:Q_OxRdtase_AzoR1"/>
</dbReference>
<keyword evidence="9" id="KW-1185">Reference proteome</keyword>
<evidence type="ECO:0000256" key="3">
    <source>
        <dbReference type="ARBA" id="ARBA00023002"/>
    </source>
</evidence>
<evidence type="ECO:0000256" key="1">
    <source>
        <dbReference type="ARBA" id="ARBA00022630"/>
    </source>
</evidence>
<dbReference type="SUPFAM" id="SSF52218">
    <property type="entry name" value="Flavoproteins"/>
    <property type="match status" value="1"/>
</dbReference>
<name>A0A7Y9PIM5_9BACT</name>
<dbReference type="InterPro" id="IPR003680">
    <property type="entry name" value="Flavodoxin_fold"/>
</dbReference>
<evidence type="ECO:0000256" key="2">
    <source>
        <dbReference type="ARBA" id="ARBA00022643"/>
    </source>
</evidence>
<dbReference type="EMBL" id="JACCCW010000002">
    <property type="protein sequence ID" value="NYF80603.1"/>
    <property type="molecule type" value="Genomic_DNA"/>
</dbReference>
<proteinExistence type="inferred from homology"/>
<gene>
    <name evidence="6" type="primary">azoR</name>
    <name evidence="8" type="ORF">HDF17_002923</name>
</gene>
<dbReference type="AlphaFoldDB" id="A0A7Y9PIM5"/>
<dbReference type="GO" id="GO:0010181">
    <property type="term" value="F:FMN binding"/>
    <property type="evidence" value="ECO:0007669"/>
    <property type="project" value="UniProtKB-UniRule"/>
</dbReference>
<dbReference type="InterPro" id="IPR029039">
    <property type="entry name" value="Flavoprotein-like_sf"/>
</dbReference>
<dbReference type="PANTHER" id="PTHR43741">
    <property type="entry name" value="FMN-DEPENDENT NADH-AZOREDUCTASE 1"/>
    <property type="match status" value="1"/>
</dbReference>
<comment type="caution">
    <text evidence="8">The sequence shown here is derived from an EMBL/GenBank/DDBJ whole genome shotgun (WGS) entry which is preliminary data.</text>
</comment>
<evidence type="ECO:0000256" key="6">
    <source>
        <dbReference type="HAMAP-Rule" id="MF_01216"/>
    </source>
</evidence>
<comment type="subunit">
    <text evidence="6">Homodimer.</text>
</comment>
<comment type="caution">
    <text evidence="6">Lacks conserved residue(s) required for the propagation of feature annotation.</text>
</comment>
<comment type="catalytic activity">
    <reaction evidence="6">
        <text>2 a quinone + NADH + H(+) = 2 a 1,4-benzosemiquinone + NAD(+)</text>
        <dbReference type="Rhea" id="RHEA:65952"/>
        <dbReference type="ChEBI" id="CHEBI:15378"/>
        <dbReference type="ChEBI" id="CHEBI:57540"/>
        <dbReference type="ChEBI" id="CHEBI:57945"/>
        <dbReference type="ChEBI" id="CHEBI:132124"/>
        <dbReference type="ChEBI" id="CHEBI:134225"/>
    </reaction>
</comment>
<dbReference type="EC" id="1.6.5.-" evidence="6"/>
<comment type="function">
    <text evidence="6">Quinone reductase that provides resistance to thiol-specific stress caused by electrophilic quinones.</text>
</comment>
<keyword evidence="3 6" id="KW-0560">Oxidoreductase</keyword>
<dbReference type="PANTHER" id="PTHR43741:SF2">
    <property type="entry name" value="FMN-DEPENDENT NADH:QUINONE OXIDOREDUCTASE"/>
    <property type="match status" value="1"/>
</dbReference>
<keyword evidence="4 6" id="KW-0520">NAD</keyword>
<dbReference type="Proteomes" id="UP000589520">
    <property type="component" value="Unassembled WGS sequence"/>
</dbReference>
<dbReference type="Pfam" id="PF02525">
    <property type="entry name" value="Flavodoxin_2"/>
    <property type="match status" value="1"/>
</dbReference>
<keyword evidence="1 6" id="KW-0285">Flavoprotein</keyword>
<comment type="function">
    <text evidence="6">Also exhibits azoreductase activity. Catalyzes the reductive cleavage of the azo bond in aromatic azo compounds to the corresponding amines.</text>
</comment>
<comment type="cofactor">
    <cofactor evidence="6">
        <name>FMN</name>
        <dbReference type="ChEBI" id="CHEBI:58210"/>
    </cofactor>
    <text evidence="6">Binds 1 FMN per subunit.</text>
</comment>
<evidence type="ECO:0000313" key="8">
    <source>
        <dbReference type="EMBL" id="NYF80603.1"/>
    </source>
</evidence>
<protein>
    <recommendedName>
        <fullName evidence="6">FMN dependent NADH:quinone oxidoreductase</fullName>
        <ecNumber evidence="6">1.6.5.-</ecNumber>
    </recommendedName>
    <alternativeName>
        <fullName evidence="6">Azo-dye reductase</fullName>
    </alternativeName>
    <alternativeName>
        <fullName evidence="6">FMN-dependent NADH-azo compound oxidoreductase</fullName>
    </alternativeName>
    <alternativeName>
        <fullName evidence="6">FMN-dependent NADH-azoreductase</fullName>
        <ecNumber evidence="6">1.7.1.17</ecNumber>
    </alternativeName>
</protein>
<evidence type="ECO:0000313" key="9">
    <source>
        <dbReference type="Proteomes" id="UP000589520"/>
    </source>
</evidence>
<dbReference type="EC" id="1.7.1.17" evidence="6"/>
<evidence type="ECO:0000256" key="4">
    <source>
        <dbReference type="ARBA" id="ARBA00023027"/>
    </source>
</evidence>